<feature type="compositionally biased region" description="Basic and acidic residues" evidence="2">
    <location>
        <begin position="191"/>
        <end position="203"/>
    </location>
</feature>
<protein>
    <submittedName>
        <fullName evidence="5">Uncharacterized protein LOC100374516</fullName>
    </submittedName>
</protein>
<feature type="compositionally biased region" description="Acidic residues" evidence="2">
    <location>
        <begin position="1"/>
        <end position="10"/>
    </location>
</feature>
<keyword evidence="4" id="KW-1185">Reference proteome</keyword>
<dbReference type="GeneID" id="100374516"/>
<feature type="region of interest" description="Disordered" evidence="2">
    <location>
        <begin position="157"/>
        <end position="207"/>
    </location>
</feature>
<feature type="coiled-coil region" evidence="1">
    <location>
        <begin position="21"/>
        <end position="48"/>
    </location>
</feature>
<organism evidence="4 5">
    <name type="scientific">Saccoglossus kowalevskii</name>
    <name type="common">Acorn worm</name>
    <dbReference type="NCBI Taxonomy" id="10224"/>
    <lineage>
        <taxon>Eukaryota</taxon>
        <taxon>Metazoa</taxon>
        <taxon>Hemichordata</taxon>
        <taxon>Enteropneusta</taxon>
        <taxon>Harrimaniidae</taxon>
        <taxon>Saccoglossus</taxon>
    </lineage>
</organism>
<keyword evidence="1" id="KW-0175">Coiled coil</keyword>
<evidence type="ECO:0000313" key="5">
    <source>
        <dbReference type="RefSeq" id="XP_002732385.1"/>
    </source>
</evidence>
<evidence type="ECO:0000313" key="4">
    <source>
        <dbReference type="Proteomes" id="UP000694865"/>
    </source>
</evidence>
<name>A0ABM0GL86_SACKO</name>
<feature type="region of interest" description="Disordered" evidence="2">
    <location>
        <begin position="1"/>
        <end position="21"/>
    </location>
</feature>
<accession>A0ABM0GL86</accession>
<dbReference type="InterPro" id="IPR021887">
    <property type="entry name" value="DAB2P_C"/>
</dbReference>
<dbReference type="Pfam" id="PF12004">
    <property type="entry name" value="DAB2P_C"/>
    <property type="match status" value="1"/>
</dbReference>
<feature type="domain" description="Disabled homolog 2-interacting protein C-terminal" evidence="3">
    <location>
        <begin position="20"/>
        <end position="142"/>
    </location>
</feature>
<evidence type="ECO:0000256" key="1">
    <source>
        <dbReference type="SAM" id="Coils"/>
    </source>
</evidence>
<evidence type="ECO:0000256" key="2">
    <source>
        <dbReference type="SAM" id="MobiDB-lite"/>
    </source>
</evidence>
<evidence type="ECO:0000259" key="3">
    <source>
        <dbReference type="Pfam" id="PF12004"/>
    </source>
</evidence>
<dbReference type="RefSeq" id="XP_002732385.1">
    <property type="nucleotide sequence ID" value="XM_002732339.2"/>
</dbReference>
<feature type="compositionally biased region" description="Basic and acidic residues" evidence="2">
    <location>
        <begin position="11"/>
        <end position="21"/>
    </location>
</feature>
<proteinExistence type="predicted"/>
<gene>
    <name evidence="5" type="primary">LOC100374516</name>
</gene>
<sequence>MAAEADEGAEVEEHPHPECSREQLLQEIETLRKKLGAANSTIEQTNQQMELQKIRTRQLIAAWRLRLDEGDDKLARESKRRDTEMKEVTSKLMYLEGALRKEQRSIINMLSEKDKLIGNQQRQINSITTANVRLMDALNKLRNDRVSFGDNHQINGLVEREDTDSGHSTNSSFSSVNTHSTKKASSTNRVRFQEDGHNVRDDTTPSLKWTSPITPAALKHMRANTISYF</sequence>
<reference evidence="5" key="1">
    <citation type="submission" date="2025-08" db="UniProtKB">
        <authorList>
            <consortium name="RefSeq"/>
        </authorList>
    </citation>
    <scope>IDENTIFICATION</scope>
    <source>
        <tissue evidence="5">Testes</tissue>
    </source>
</reference>
<feature type="compositionally biased region" description="Polar residues" evidence="2">
    <location>
        <begin position="166"/>
        <end position="190"/>
    </location>
</feature>
<dbReference type="Proteomes" id="UP000694865">
    <property type="component" value="Unplaced"/>
</dbReference>